<keyword evidence="2" id="KW-1185">Reference proteome</keyword>
<evidence type="ECO:0000313" key="2">
    <source>
        <dbReference type="Proteomes" id="UP000798662"/>
    </source>
</evidence>
<reference evidence="1" key="1">
    <citation type="submission" date="2019-11" db="EMBL/GenBank/DDBJ databases">
        <title>Nori genome reveals adaptations in red seaweeds to the harsh intertidal environment.</title>
        <authorList>
            <person name="Wang D."/>
            <person name="Mao Y."/>
        </authorList>
    </citation>
    <scope>NUCLEOTIDE SEQUENCE</scope>
    <source>
        <tissue evidence="1">Gametophyte</tissue>
    </source>
</reference>
<proteinExistence type="predicted"/>
<evidence type="ECO:0000313" key="1">
    <source>
        <dbReference type="EMBL" id="KAK1865983.1"/>
    </source>
</evidence>
<accession>A0ACC3C898</accession>
<dbReference type="EMBL" id="CM020619">
    <property type="protein sequence ID" value="KAK1865983.1"/>
    <property type="molecule type" value="Genomic_DNA"/>
</dbReference>
<sequence>MAFVAAAPLSLRRPTGLALGAASSPALTGGYPVCPIPSSVVVARPAAAKWSMARVAKFGPFTPLLKLTRLVIGDKPLNKLRGKGIALHSQAITAFCDFSGTGPKMRQNLIRVAKENGSKLGFLS</sequence>
<dbReference type="Proteomes" id="UP000798662">
    <property type="component" value="Chromosome 2"/>
</dbReference>
<comment type="caution">
    <text evidence="1">The sequence shown here is derived from an EMBL/GenBank/DDBJ whole genome shotgun (WGS) entry which is preliminary data.</text>
</comment>
<organism evidence="1 2">
    <name type="scientific">Pyropia yezoensis</name>
    <name type="common">Susabi-nori</name>
    <name type="synonym">Porphyra yezoensis</name>
    <dbReference type="NCBI Taxonomy" id="2788"/>
    <lineage>
        <taxon>Eukaryota</taxon>
        <taxon>Rhodophyta</taxon>
        <taxon>Bangiophyceae</taxon>
        <taxon>Bangiales</taxon>
        <taxon>Bangiaceae</taxon>
        <taxon>Pyropia</taxon>
    </lineage>
</organism>
<gene>
    <name evidence="1" type="ORF">I4F81_008504</name>
</gene>
<protein>
    <submittedName>
        <fullName evidence="1">Uncharacterized protein</fullName>
    </submittedName>
</protein>
<name>A0ACC3C898_PYRYE</name>